<evidence type="ECO:0000256" key="6">
    <source>
        <dbReference type="SAM" id="MobiDB-lite"/>
    </source>
</evidence>
<feature type="transmembrane region" description="Helical" evidence="7">
    <location>
        <begin position="250"/>
        <end position="276"/>
    </location>
</feature>
<feature type="transmembrane region" description="Helical" evidence="7">
    <location>
        <begin position="428"/>
        <end position="447"/>
    </location>
</feature>
<feature type="transmembrane region" description="Helical" evidence="7">
    <location>
        <begin position="325"/>
        <end position="350"/>
    </location>
</feature>
<feature type="transmembrane region" description="Helical" evidence="7">
    <location>
        <begin position="282"/>
        <end position="304"/>
    </location>
</feature>
<evidence type="ECO:0000256" key="3">
    <source>
        <dbReference type="ARBA" id="ARBA00022692"/>
    </source>
</evidence>
<reference evidence="9 10" key="1">
    <citation type="submission" date="2019-07" db="EMBL/GenBank/DDBJ databases">
        <title>Genome assembly of Bacillus simplex strain GGC-P6A.</title>
        <authorList>
            <person name="Jennings M.E."/>
            <person name="Barton H.A."/>
        </authorList>
    </citation>
    <scope>NUCLEOTIDE SEQUENCE [LARGE SCALE GENOMIC DNA]</scope>
    <source>
        <strain evidence="9 10">GGC-P6A</strain>
    </source>
</reference>
<feature type="transmembrane region" description="Helical" evidence="7">
    <location>
        <begin position="99"/>
        <end position="118"/>
    </location>
</feature>
<dbReference type="Gene3D" id="1.20.1250.20">
    <property type="entry name" value="MFS general substrate transporter like domains"/>
    <property type="match status" value="2"/>
</dbReference>
<proteinExistence type="predicted"/>
<dbReference type="EMBL" id="VNKI01000001">
    <property type="protein sequence ID" value="TVX84267.1"/>
    <property type="molecule type" value="Genomic_DNA"/>
</dbReference>
<dbReference type="InterPro" id="IPR036259">
    <property type="entry name" value="MFS_trans_sf"/>
</dbReference>
<evidence type="ECO:0000256" key="1">
    <source>
        <dbReference type="ARBA" id="ARBA00004651"/>
    </source>
</evidence>
<dbReference type="AlphaFoldDB" id="A0A8B5Y5H3"/>
<evidence type="ECO:0000313" key="9">
    <source>
        <dbReference type="EMBL" id="TVX84267.1"/>
    </source>
</evidence>
<evidence type="ECO:0000256" key="7">
    <source>
        <dbReference type="SAM" id="Phobius"/>
    </source>
</evidence>
<dbReference type="InterPro" id="IPR001927">
    <property type="entry name" value="Na/Gal_symport"/>
</dbReference>
<dbReference type="InterPro" id="IPR039672">
    <property type="entry name" value="MFS_2"/>
</dbReference>
<dbReference type="InterPro" id="IPR020846">
    <property type="entry name" value="MFS_dom"/>
</dbReference>
<dbReference type="GO" id="GO:0015293">
    <property type="term" value="F:symporter activity"/>
    <property type="evidence" value="ECO:0007669"/>
    <property type="project" value="InterPro"/>
</dbReference>
<dbReference type="PANTHER" id="PTHR11328">
    <property type="entry name" value="MAJOR FACILITATOR SUPERFAMILY DOMAIN-CONTAINING PROTEIN"/>
    <property type="match status" value="1"/>
</dbReference>
<dbReference type="NCBIfam" id="TIGR00792">
    <property type="entry name" value="gph"/>
    <property type="match status" value="1"/>
</dbReference>
<evidence type="ECO:0000259" key="8">
    <source>
        <dbReference type="PROSITE" id="PS50850"/>
    </source>
</evidence>
<accession>A0A8B5Y5H3</accession>
<dbReference type="GO" id="GO:0005886">
    <property type="term" value="C:plasma membrane"/>
    <property type="evidence" value="ECO:0007669"/>
    <property type="project" value="UniProtKB-SubCell"/>
</dbReference>
<dbReference type="GO" id="GO:0008643">
    <property type="term" value="P:carbohydrate transport"/>
    <property type="evidence" value="ECO:0007669"/>
    <property type="project" value="InterPro"/>
</dbReference>
<dbReference type="RefSeq" id="WP_081113052.1">
    <property type="nucleotide sequence ID" value="NZ_JARSIW010000011.1"/>
</dbReference>
<gene>
    <name evidence="9" type="ORF">FQP34_03390</name>
</gene>
<comment type="caution">
    <text evidence="9">The sequence shown here is derived from an EMBL/GenBank/DDBJ whole genome shotgun (WGS) entry which is preliminary data.</text>
</comment>
<feature type="region of interest" description="Disordered" evidence="6">
    <location>
        <begin position="1"/>
        <end position="20"/>
    </location>
</feature>
<feature type="transmembrane region" description="Helical" evidence="7">
    <location>
        <begin position="396"/>
        <end position="416"/>
    </location>
</feature>
<feature type="transmembrane region" description="Helical" evidence="7">
    <location>
        <begin position="124"/>
        <end position="144"/>
    </location>
</feature>
<dbReference type="GO" id="GO:0006814">
    <property type="term" value="P:sodium ion transport"/>
    <property type="evidence" value="ECO:0007669"/>
    <property type="project" value="InterPro"/>
</dbReference>
<dbReference type="PANTHER" id="PTHR11328:SF24">
    <property type="entry name" value="MAJOR FACILITATOR SUPERFAMILY (MFS) PROFILE DOMAIN-CONTAINING PROTEIN"/>
    <property type="match status" value="1"/>
</dbReference>
<comment type="subcellular location">
    <subcellularLocation>
        <location evidence="1">Cell membrane</location>
        <topology evidence="1">Multi-pass membrane protein</topology>
    </subcellularLocation>
</comment>
<evidence type="ECO:0000256" key="4">
    <source>
        <dbReference type="ARBA" id="ARBA00022989"/>
    </source>
</evidence>
<dbReference type="GeneID" id="56471595"/>
<protein>
    <submittedName>
        <fullName evidence="9">MFS transporter</fullName>
    </submittedName>
</protein>
<feature type="transmembrane region" description="Helical" evidence="7">
    <location>
        <begin position="196"/>
        <end position="217"/>
    </location>
</feature>
<dbReference type="CDD" id="cd17332">
    <property type="entry name" value="MFS_MelB_like"/>
    <property type="match status" value="1"/>
</dbReference>
<sequence length="465" mass="50999">MAENLKIEKLSPSGQTPTVPGENIGLVEKIGYGTGDLASNFIWTAMTTFIVYYYTDVIGIAAGIIGSIMLFSRIFDGVADVLMGYIIDKTKSKHGKARPWLLWLSIPFAVSAVLLFMVPNVSTVWQVIYITITYNVVSLVYTGLNVPYGTMNSLITQDQYQRSVLNVFRMSLALVGTLIVSNLTLPLANFFGGQRFGWVLTFLIFGLIGSSLFYLCFRTTKERVRPANKEQQVKTVPLKESLKTLGKNKYWALATVFILLTYIFNALNSGSVIYYAEYILDNTLLVGLVTTAYTVFILVGMVIVAPITKRFGKRNAIIVGELITILGYLVMLIDVTSVTFIVAGTIIRGIGKAPINGSMFALLGDTIEYGEWKTGIRNEGMVYSGGSMGIKVGSGLGAAIIGWVLAFGGYVGNSAVQTDAALLSIQTIFIYIPMGITILILFIMPFYDLDRKYPQIISDLKARNA</sequence>
<organism evidence="9 10">
    <name type="scientific">Peribacillus simplex</name>
    <dbReference type="NCBI Taxonomy" id="1478"/>
    <lineage>
        <taxon>Bacteria</taxon>
        <taxon>Bacillati</taxon>
        <taxon>Bacillota</taxon>
        <taxon>Bacilli</taxon>
        <taxon>Bacillales</taxon>
        <taxon>Bacillaceae</taxon>
        <taxon>Peribacillus</taxon>
    </lineage>
</organism>
<keyword evidence="2" id="KW-0813">Transport</keyword>
<name>A0A8B5Y5H3_9BACI</name>
<dbReference type="PROSITE" id="PS50850">
    <property type="entry name" value="MFS"/>
    <property type="match status" value="1"/>
</dbReference>
<dbReference type="SUPFAM" id="SSF103473">
    <property type="entry name" value="MFS general substrate transporter"/>
    <property type="match status" value="1"/>
</dbReference>
<feature type="transmembrane region" description="Helical" evidence="7">
    <location>
        <begin position="60"/>
        <end position="87"/>
    </location>
</feature>
<dbReference type="Pfam" id="PF13347">
    <property type="entry name" value="MFS_2"/>
    <property type="match status" value="1"/>
</dbReference>
<keyword evidence="5 7" id="KW-0472">Membrane</keyword>
<feature type="domain" description="Major facilitator superfamily (MFS) profile" evidence="8">
    <location>
        <begin position="249"/>
        <end position="465"/>
    </location>
</feature>
<keyword evidence="3 7" id="KW-0812">Transmembrane</keyword>
<keyword evidence="4 7" id="KW-1133">Transmembrane helix</keyword>
<dbReference type="Proteomes" id="UP000317770">
    <property type="component" value="Unassembled WGS sequence"/>
</dbReference>
<feature type="transmembrane region" description="Helical" evidence="7">
    <location>
        <begin position="164"/>
        <end position="184"/>
    </location>
</feature>
<evidence type="ECO:0000313" key="10">
    <source>
        <dbReference type="Proteomes" id="UP000317770"/>
    </source>
</evidence>
<evidence type="ECO:0000256" key="5">
    <source>
        <dbReference type="ARBA" id="ARBA00023136"/>
    </source>
</evidence>
<evidence type="ECO:0000256" key="2">
    <source>
        <dbReference type="ARBA" id="ARBA00022448"/>
    </source>
</evidence>